<dbReference type="InterPro" id="IPR004360">
    <property type="entry name" value="Glyas_Fos-R_dOase_dom"/>
</dbReference>
<accession>A0ABR7NUL4</accession>
<reference evidence="3 4" key="1">
    <citation type="submission" date="2020-08" db="EMBL/GenBank/DDBJ databases">
        <title>Genome public.</title>
        <authorList>
            <person name="Liu C."/>
            <person name="Sun Q."/>
        </authorList>
    </citation>
    <scope>NUCLEOTIDE SEQUENCE [LARGE SCALE GENOMIC DNA]</scope>
    <source>
        <strain evidence="3 4">BX10</strain>
    </source>
</reference>
<dbReference type="Gene3D" id="3.10.180.10">
    <property type="entry name" value="2,3-Dihydroxybiphenyl 1,2-Dioxygenase, domain 1"/>
    <property type="match status" value="1"/>
</dbReference>
<gene>
    <name evidence="3" type="ORF">H8708_10270</name>
</gene>
<dbReference type="SUPFAM" id="SSF54593">
    <property type="entry name" value="Glyoxalase/Bleomycin resistance protein/Dihydroxybiphenyl dioxygenase"/>
    <property type="match status" value="1"/>
</dbReference>
<dbReference type="EMBL" id="JACRTJ010000022">
    <property type="protein sequence ID" value="MBC8599604.1"/>
    <property type="molecule type" value="Genomic_DNA"/>
</dbReference>
<dbReference type="InterPro" id="IPR029068">
    <property type="entry name" value="Glyas_Bleomycin-R_OHBP_Dase"/>
</dbReference>
<dbReference type="InterPro" id="IPR037523">
    <property type="entry name" value="VOC_core"/>
</dbReference>
<dbReference type="Proteomes" id="UP000647491">
    <property type="component" value="Unassembled WGS sequence"/>
</dbReference>
<protein>
    <submittedName>
        <fullName evidence="3">VOC family protein</fullName>
    </submittedName>
</protein>
<proteinExistence type="predicted"/>
<evidence type="ECO:0000313" key="4">
    <source>
        <dbReference type="Proteomes" id="UP000647491"/>
    </source>
</evidence>
<evidence type="ECO:0000313" key="3">
    <source>
        <dbReference type="EMBL" id="MBC8599604.1"/>
    </source>
</evidence>
<dbReference type="RefSeq" id="WP_262427789.1">
    <property type="nucleotide sequence ID" value="NZ_JACRTJ010000022.1"/>
</dbReference>
<name>A0ABR7NUL4_9FIRM</name>
<evidence type="ECO:0000259" key="2">
    <source>
        <dbReference type="PROSITE" id="PS51819"/>
    </source>
</evidence>
<dbReference type="PANTHER" id="PTHR43048:SF3">
    <property type="entry name" value="METHYLMALONYL-COA EPIMERASE, MITOCHONDRIAL"/>
    <property type="match status" value="1"/>
</dbReference>
<organism evidence="3 4">
    <name type="scientific">Enterocloster hominis</name>
    <name type="common">ex Liu et al. 2021</name>
    <dbReference type="NCBI Taxonomy" id="2763663"/>
    <lineage>
        <taxon>Bacteria</taxon>
        <taxon>Bacillati</taxon>
        <taxon>Bacillota</taxon>
        <taxon>Clostridia</taxon>
        <taxon>Lachnospirales</taxon>
        <taxon>Lachnospiraceae</taxon>
        <taxon>Enterocloster</taxon>
    </lineage>
</organism>
<sequence length="132" mass="14338">MKHFTGLAHIALFTKDLKTSTAFYEALGGVVTDHADVEKPTGTNHITMVRMPGFFLEIIEPHDGSPVTAEGGLFPHIAIEVDDIDAAFADVKAAGVSSFRTEEPMTMPIFGGIRNLFFKGPDGELIELLQHL</sequence>
<keyword evidence="1" id="KW-0479">Metal-binding</keyword>
<dbReference type="InterPro" id="IPR051785">
    <property type="entry name" value="MMCE/EMCE_epimerase"/>
</dbReference>
<keyword evidence="4" id="KW-1185">Reference proteome</keyword>
<dbReference type="Pfam" id="PF00903">
    <property type="entry name" value="Glyoxalase"/>
    <property type="match status" value="1"/>
</dbReference>
<dbReference type="PANTHER" id="PTHR43048">
    <property type="entry name" value="METHYLMALONYL-COA EPIMERASE"/>
    <property type="match status" value="1"/>
</dbReference>
<evidence type="ECO:0000256" key="1">
    <source>
        <dbReference type="ARBA" id="ARBA00022723"/>
    </source>
</evidence>
<comment type="caution">
    <text evidence="3">The sequence shown here is derived from an EMBL/GenBank/DDBJ whole genome shotgun (WGS) entry which is preliminary data.</text>
</comment>
<feature type="domain" description="VOC" evidence="2">
    <location>
        <begin position="6"/>
        <end position="131"/>
    </location>
</feature>
<dbReference type="PROSITE" id="PS51819">
    <property type="entry name" value="VOC"/>
    <property type="match status" value="1"/>
</dbReference>